<evidence type="ECO:0000256" key="1">
    <source>
        <dbReference type="SAM" id="Phobius"/>
    </source>
</evidence>
<dbReference type="EMBL" id="CP113257">
    <property type="protein sequence ID" value="WAE54109.1"/>
    <property type="molecule type" value="Genomic_DNA"/>
</dbReference>
<feature type="transmembrane region" description="Helical" evidence="1">
    <location>
        <begin position="43"/>
        <end position="63"/>
    </location>
</feature>
<dbReference type="Pfam" id="PF11804">
    <property type="entry name" value="DUF3325"/>
    <property type="match status" value="1"/>
</dbReference>
<dbReference type="RefSeq" id="WP_267932473.1">
    <property type="nucleotide sequence ID" value="NZ_CP113257.1"/>
</dbReference>
<keyword evidence="1" id="KW-0472">Membrane</keyword>
<reference evidence="2" key="1">
    <citation type="submission" date="2022-11" db="EMBL/GenBank/DDBJ databases">
        <title>Genomic of Pseudomonas TF18.</title>
        <authorList>
            <person name="Liu T."/>
        </authorList>
    </citation>
    <scope>NUCLEOTIDE SEQUENCE</scope>
    <source>
        <strain evidence="2">TF18</strain>
    </source>
</reference>
<evidence type="ECO:0000313" key="3">
    <source>
        <dbReference type="Proteomes" id="UP001164632"/>
    </source>
</evidence>
<organism evidence="2 3">
    <name type="scientific">Stutzerimonas frequens</name>
    <dbReference type="NCBI Taxonomy" id="2968969"/>
    <lineage>
        <taxon>Bacteria</taxon>
        <taxon>Pseudomonadati</taxon>
        <taxon>Pseudomonadota</taxon>
        <taxon>Gammaproteobacteria</taxon>
        <taxon>Pseudomonadales</taxon>
        <taxon>Pseudomonadaceae</taxon>
        <taxon>Stutzerimonas</taxon>
    </lineage>
</organism>
<dbReference type="InterPro" id="IPR021762">
    <property type="entry name" value="DUF3325"/>
</dbReference>
<gene>
    <name evidence="2" type="ORF">OSV15_08080</name>
</gene>
<evidence type="ECO:0000313" key="2">
    <source>
        <dbReference type="EMBL" id="WAE54109.1"/>
    </source>
</evidence>
<keyword evidence="1" id="KW-0812">Transmembrane</keyword>
<name>A0AA47E4Q1_9GAMM</name>
<proteinExistence type="predicted"/>
<feature type="transmembrane region" description="Helical" evidence="1">
    <location>
        <begin position="69"/>
        <end position="86"/>
    </location>
</feature>
<accession>A0AA47E4Q1</accession>
<dbReference type="AlphaFoldDB" id="A0AA47E4Q1"/>
<feature type="transmembrane region" description="Helical" evidence="1">
    <location>
        <begin position="6"/>
        <end position="23"/>
    </location>
</feature>
<dbReference type="Proteomes" id="UP001164632">
    <property type="component" value="Chromosome"/>
</dbReference>
<sequence>MMLPFVAGLLLAYGGMVGLCLGMERNFKLVWKREPSPVLRHTLRMTGAALLVGSFASCVWAWGWAMGPVGWFGSISLAALILTLLLPYRGRMAVLFPVAGIPLWLLLGVLVD</sequence>
<protein>
    <submittedName>
        <fullName evidence="2">DUF3325 domain-containing protein</fullName>
    </submittedName>
</protein>
<feature type="transmembrane region" description="Helical" evidence="1">
    <location>
        <begin position="93"/>
        <end position="111"/>
    </location>
</feature>
<keyword evidence="1" id="KW-1133">Transmembrane helix</keyword>